<proteinExistence type="predicted"/>
<dbReference type="GO" id="GO:0032506">
    <property type="term" value="P:cytokinetic process"/>
    <property type="evidence" value="ECO:0007669"/>
    <property type="project" value="TreeGrafter"/>
</dbReference>
<reference evidence="4 5" key="1">
    <citation type="submission" date="2020-10" db="EMBL/GenBank/DDBJ databases">
        <title>The genome sequence of Chitinilyticum litopenaei 4Y14.</title>
        <authorList>
            <person name="Liu Y."/>
        </authorList>
    </citation>
    <scope>NUCLEOTIDE SEQUENCE [LARGE SCALE GENOMIC DNA]</scope>
    <source>
        <strain evidence="4 5">4Y14</strain>
    </source>
</reference>
<keyword evidence="5" id="KW-1185">Reference proteome</keyword>
<dbReference type="GO" id="GO:0042834">
    <property type="term" value="F:peptidoglycan binding"/>
    <property type="evidence" value="ECO:0007669"/>
    <property type="project" value="InterPro"/>
</dbReference>
<dbReference type="SUPFAM" id="SSF110997">
    <property type="entry name" value="Sporulation related repeat"/>
    <property type="match status" value="1"/>
</dbReference>
<dbReference type="InterPro" id="IPR052521">
    <property type="entry name" value="Cell_div_SPOR-domain"/>
</dbReference>
<dbReference type="InterPro" id="IPR007730">
    <property type="entry name" value="SPOR-like_dom"/>
</dbReference>
<dbReference type="EMBL" id="JADFUA010000005">
    <property type="protein sequence ID" value="MBE9609620.1"/>
    <property type="molecule type" value="Genomic_DNA"/>
</dbReference>
<evidence type="ECO:0000256" key="1">
    <source>
        <dbReference type="SAM" id="MobiDB-lite"/>
    </source>
</evidence>
<dbReference type="GO" id="GO:0030428">
    <property type="term" value="C:cell septum"/>
    <property type="evidence" value="ECO:0007669"/>
    <property type="project" value="TreeGrafter"/>
</dbReference>
<comment type="caution">
    <text evidence="4">The sequence shown here is derived from an EMBL/GenBank/DDBJ whole genome shotgun (WGS) entry which is preliminary data.</text>
</comment>
<dbReference type="Proteomes" id="UP000604481">
    <property type="component" value="Unassembled WGS sequence"/>
</dbReference>
<feature type="region of interest" description="Disordered" evidence="1">
    <location>
        <begin position="87"/>
        <end position="172"/>
    </location>
</feature>
<keyword evidence="2" id="KW-0472">Membrane</keyword>
<feature type="transmembrane region" description="Helical" evidence="2">
    <location>
        <begin position="21"/>
        <end position="39"/>
    </location>
</feature>
<sequence length="253" mass="26506">MPQQNIPEELHHLRKRARRRLIGAIALVVFSLCVLWTALDSQPPASMQQVQPIEVISSAPALVTAAPQPAASAIAVADQASLPDAAAVASSVAQPPAEPPAEESPTAALPGKLVNVQQPEASTTAKPKPAPTARPTPKPTEKPAPKPTAAPKPTTDPQRILDGLDDPSAVKHDKAEGKTYWIQVGAYADADKAAAHVSKIKGAGLPVVTDKIDTKEKGVLTRVRLGPTKDEAKAKEALRRLEALGVDGRLIAK</sequence>
<dbReference type="AlphaFoldDB" id="A0A8J7G0B2"/>
<organism evidence="4 5">
    <name type="scientific">Chitinilyticum piscinae</name>
    <dbReference type="NCBI Taxonomy" id="2866724"/>
    <lineage>
        <taxon>Bacteria</taxon>
        <taxon>Pseudomonadati</taxon>
        <taxon>Pseudomonadota</taxon>
        <taxon>Betaproteobacteria</taxon>
        <taxon>Neisseriales</taxon>
        <taxon>Chitinibacteraceae</taxon>
        <taxon>Chitinilyticum</taxon>
    </lineage>
</organism>
<name>A0A8J7G0B2_9NEIS</name>
<evidence type="ECO:0000313" key="5">
    <source>
        <dbReference type="Proteomes" id="UP000604481"/>
    </source>
</evidence>
<dbReference type="GO" id="GO:0032153">
    <property type="term" value="C:cell division site"/>
    <property type="evidence" value="ECO:0007669"/>
    <property type="project" value="TreeGrafter"/>
</dbReference>
<feature type="domain" description="SPOR" evidence="3">
    <location>
        <begin position="174"/>
        <end position="253"/>
    </location>
</feature>
<keyword evidence="2" id="KW-1133">Transmembrane helix</keyword>
<keyword evidence="2" id="KW-0812">Transmembrane</keyword>
<dbReference type="PANTHER" id="PTHR38687:SF1">
    <property type="entry name" value="CELL DIVISION PROTEIN DEDD"/>
    <property type="match status" value="1"/>
</dbReference>
<protein>
    <submittedName>
        <fullName evidence="4">SPOR domain-containing protein</fullName>
    </submittedName>
</protein>
<evidence type="ECO:0000313" key="4">
    <source>
        <dbReference type="EMBL" id="MBE9609620.1"/>
    </source>
</evidence>
<dbReference type="PROSITE" id="PS51724">
    <property type="entry name" value="SPOR"/>
    <property type="match status" value="1"/>
</dbReference>
<evidence type="ECO:0000259" key="3">
    <source>
        <dbReference type="PROSITE" id="PS51724"/>
    </source>
</evidence>
<dbReference type="InterPro" id="IPR036680">
    <property type="entry name" value="SPOR-like_sf"/>
</dbReference>
<accession>A0A8J7G0B2</accession>
<feature type="compositionally biased region" description="Pro residues" evidence="1">
    <location>
        <begin position="128"/>
        <end position="138"/>
    </location>
</feature>
<dbReference type="Pfam" id="PF05036">
    <property type="entry name" value="SPOR"/>
    <property type="match status" value="1"/>
</dbReference>
<gene>
    <name evidence="4" type="ORF">INR99_09665</name>
</gene>
<evidence type="ECO:0000256" key="2">
    <source>
        <dbReference type="SAM" id="Phobius"/>
    </source>
</evidence>
<dbReference type="Gene3D" id="3.30.70.1070">
    <property type="entry name" value="Sporulation related repeat"/>
    <property type="match status" value="1"/>
</dbReference>
<dbReference type="RefSeq" id="WP_194116151.1">
    <property type="nucleotide sequence ID" value="NZ_JADFUA010000005.1"/>
</dbReference>
<dbReference type="PANTHER" id="PTHR38687">
    <property type="entry name" value="CELL DIVISION PROTEIN DEDD-RELATED"/>
    <property type="match status" value="1"/>
</dbReference>